<dbReference type="PROSITE" id="PS51682">
    <property type="entry name" value="SAM_OMT_I"/>
    <property type="match status" value="1"/>
</dbReference>
<sequence length="223" mass="24569">MNDVQIKWSKVDDYIYKLLVQSDEVLDKALEANEEAGLPSIDVAPNQGKMLYLLARIKGAQRILELGTLGGYSTIWLARALPQNGRLVSLELDPIHAKVAQANIDRAGLSSCVEIQVGEALDSLAKLAEQYEVFDMIFIDADKVNNPNYLQYALQFSLPGTLIIFDNVVREGEIIDEDSTDSSIQATRTLFEMIAKEPRLVSTAIQTVGGKGYDGFAFALVIE</sequence>
<evidence type="ECO:0000313" key="4">
    <source>
        <dbReference type="EMBL" id="TCP65794.1"/>
    </source>
</evidence>
<dbReference type="GO" id="GO:0032259">
    <property type="term" value="P:methylation"/>
    <property type="evidence" value="ECO:0007669"/>
    <property type="project" value="UniProtKB-KW"/>
</dbReference>
<dbReference type="Pfam" id="PF01596">
    <property type="entry name" value="Methyltransf_3"/>
    <property type="match status" value="1"/>
</dbReference>
<evidence type="ECO:0000256" key="3">
    <source>
        <dbReference type="ARBA" id="ARBA00022691"/>
    </source>
</evidence>
<dbReference type="CDD" id="cd02440">
    <property type="entry name" value="AdoMet_MTases"/>
    <property type="match status" value="1"/>
</dbReference>
<keyword evidence="1 4" id="KW-0489">Methyltransferase</keyword>
<reference evidence="4 5" key="1">
    <citation type="submission" date="2019-03" db="EMBL/GenBank/DDBJ databases">
        <title>Genomic Encyclopedia of Type Strains, Phase IV (KMG-IV): sequencing the most valuable type-strain genomes for metagenomic binning, comparative biology and taxonomic classification.</title>
        <authorList>
            <person name="Goeker M."/>
        </authorList>
    </citation>
    <scope>NUCLEOTIDE SEQUENCE [LARGE SCALE GENOMIC DNA]</scope>
    <source>
        <strain evidence="4 5">DSM 46831</strain>
    </source>
</reference>
<organism evidence="4 5">
    <name type="scientific">Baia soyae</name>
    <dbReference type="NCBI Taxonomy" id="1544746"/>
    <lineage>
        <taxon>Bacteria</taxon>
        <taxon>Bacillati</taxon>
        <taxon>Bacillota</taxon>
        <taxon>Bacilli</taxon>
        <taxon>Bacillales</taxon>
        <taxon>Thermoactinomycetaceae</taxon>
        <taxon>Baia</taxon>
    </lineage>
</organism>
<evidence type="ECO:0000256" key="1">
    <source>
        <dbReference type="ARBA" id="ARBA00022603"/>
    </source>
</evidence>
<accession>A0A4R2RRH2</accession>
<dbReference type="RefSeq" id="WP_131849277.1">
    <property type="nucleotide sequence ID" value="NZ_SLXV01000030.1"/>
</dbReference>
<dbReference type="OrthoDB" id="9799672at2"/>
<keyword evidence="5" id="KW-1185">Reference proteome</keyword>
<dbReference type="AlphaFoldDB" id="A0A4R2RRH2"/>
<dbReference type="SUPFAM" id="SSF53335">
    <property type="entry name" value="S-adenosyl-L-methionine-dependent methyltransferases"/>
    <property type="match status" value="1"/>
</dbReference>
<evidence type="ECO:0000313" key="5">
    <source>
        <dbReference type="Proteomes" id="UP000294746"/>
    </source>
</evidence>
<proteinExistence type="predicted"/>
<gene>
    <name evidence="4" type="ORF">EDD57_13033</name>
</gene>
<dbReference type="PANTHER" id="PTHR10509">
    <property type="entry name" value="O-METHYLTRANSFERASE-RELATED"/>
    <property type="match status" value="1"/>
</dbReference>
<dbReference type="GO" id="GO:0008171">
    <property type="term" value="F:O-methyltransferase activity"/>
    <property type="evidence" value="ECO:0007669"/>
    <property type="project" value="InterPro"/>
</dbReference>
<dbReference type="PANTHER" id="PTHR10509:SF14">
    <property type="entry name" value="CAFFEOYL-COA O-METHYLTRANSFERASE 3-RELATED"/>
    <property type="match status" value="1"/>
</dbReference>
<keyword evidence="3" id="KW-0949">S-adenosyl-L-methionine</keyword>
<name>A0A4R2RRH2_9BACL</name>
<dbReference type="InterPro" id="IPR029063">
    <property type="entry name" value="SAM-dependent_MTases_sf"/>
</dbReference>
<dbReference type="Gene3D" id="3.40.50.150">
    <property type="entry name" value="Vaccinia Virus protein VP39"/>
    <property type="match status" value="1"/>
</dbReference>
<dbReference type="Proteomes" id="UP000294746">
    <property type="component" value="Unassembled WGS sequence"/>
</dbReference>
<protein>
    <submittedName>
        <fullName evidence="4">Putative O-methyltransferase YrrM</fullName>
    </submittedName>
</protein>
<keyword evidence="2 4" id="KW-0808">Transferase</keyword>
<comment type="caution">
    <text evidence="4">The sequence shown here is derived from an EMBL/GenBank/DDBJ whole genome shotgun (WGS) entry which is preliminary data.</text>
</comment>
<dbReference type="EMBL" id="SLXV01000030">
    <property type="protein sequence ID" value="TCP65794.1"/>
    <property type="molecule type" value="Genomic_DNA"/>
</dbReference>
<dbReference type="GO" id="GO:0008757">
    <property type="term" value="F:S-adenosylmethionine-dependent methyltransferase activity"/>
    <property type="evidence" value="ECO:0007669"/>
    <property type="project" value="TreeGrafter"/>
</dbReference>
<dbReference type="InterPro" id="IPR050362">
    <property type="entry name" value="Cation-dep_OMT"/>
</dbReference>
<dbReference type="InterPro" id="IPR002935">
    <property type="entry name" value="SAM_O-MeTrfase"/>
</dbReference>
<evidence type="ECO:0000256" key="2">
    <source>
        <dbReference type="ARBA" id="ARBA00022679"/>
    </source>
</evidence>